<evidence type="ECO:0000313" key="5">
    <source>
        <dbReference type="EMBL" id="HFI91975.1"/>
    </source>
</evidence>
<dbReference type="GO" id="GO:0055085">
    <property type="term" value="P:transmembrane transport"/>
    <property type="evidence" value="ECO:0007669"/>
    <property type="project" value="InterPro"/>
</dbReference>
<organism evidence="5">
    <name type="scientific">Ignavibacterium album</name>
    <dbReference type="NCBI Taxonomy" id="591197"/>
    <lineage>
        <taxon>Bacteria</taxon>
        <taxon>Pseudomonadati</taxon>
        <taxon>Ignavibacteriota</taxon>
        <taxon>Ignavibacteria</taxon>
        <taxon>Ignavibacteriales</taxon>
        <taxon>Ignavibacteriaceae</taxon>
        <taxon>Ignavibacterium</taxon>
    </lineage>
</organism>
<name>A0A7V2ZLB0_9BACT</name>
<dbReference type="InterPro" id="IPR003439">
    <property type="entry name" value="ABC_transporter-like_ATP-bd"/>
</dbReference>
<dbReference type="SUPFAM" id="SSF52540">
    <property type="entry name" value="P-loop containing nucleoside triphosphate hydrolases"/>
    <property type="match status" value="1"/>
</dbReference>
<dbReference type="InterPro" id="IPR027417">
    <property type="entry name" value="P-loop_NTPase"/>
</dbReference>
<dbReference type="InterPro" id="IPR003593">
    <property type="entry name" value="AAA+_ATPase"/>
</dbReference>
<evidence type="ECO:0000259" key="4">
    <source>
        <dbReference type="PROSITE" id="PS50893"/>
    </source>
</evidence>
<keyword evidence="1" id="KW-0813">Transport</keyword>
<evidence type="ECO:0000256" key="1">
    <source>
        <dbReference type="ARBA" id="ARBA00022448"/>
    </source>
</evidence>
<gene>
    <name evidence="5" type="primary">lptB</name>
    <name evidence="5" type="ORF">ENS31_10690</name>
</gene>
<dbReference type="AlphaFoldDB" id="A0A7V2ZLB0"/>
<feature type="domain" description="ABC transporter" evidence="4">
    <location>
        <begin position="4"/>
        <end position="235"/>
    </location>
</feature>
<dbReference type="GO" id="GO:0043190">
    <property type="term" value="C:ATP-binding cassette (ABC) transporter complex"/>
    <property type="evidence" value="ECO:0007669"/>
    <property type="project" value="InterPro"/>
</dbReference>
<keyword evidence="2" id="KW-0547">Nucleotide-binding</keyword>
<dbReference type="Gene3D" id="3.40.50.300">
    <property type="entry name" value="P-loop containing nucleotide triphosphate hydrolases"/>
    <property type="match status" value="1"/>
</dbReference>
<dbReference type="PANTHER" id="PTHR45772:SF10">
    <property type="entry name" value="LIPOPOLYSACCHARIDE EXPORT SYSTEM ATP-BINDING PROTEIN LPTB"/>
    <property type="match status" value="1"/>
</dbReference>
<evidence type="ECO:0000256" key="3">
    <source>
        <dbReference type="ARBA" id="ARBA00022840"/>
    </source>
</evidence>
<sequence>MHILAVKNISKVFKKKEAISDISLKLKQGEVVGLLGPNGAGKTTTFKIITGDIRADGGSIFFNEIDITDFPMYKRARLGIGYLPQEPSAVRGLTTEENIIAVLELNHFTREKIKERLDEVLNEFGMNSRKTIKAKDLSRGERRRLEVMRAMSLHPFLLLDEPFAGVDPIAVYDLQQIITKLKEKNVGVLITDHNVHETLEITDRAYIINQGKILLQGTPSEIEQNEIVRRVFLGQNFRLR</sequence>
<accession>A0A7V2ZLB0</accession>
<comment type="caution">
    <text evidence="5">The sequence shown here is derived from an EMBL/GenBank/DDBJ whole genome shotgun (WGS) entry which is preliminary data.</text>
</comment>
<dbReference type="PROSITE" id="PS50893">
    <property type="entry name" value="ABC_TRANSPORTER_2"/>
    <property type="match status" value="1"/>
</dbReference>
<dbReference type="InterPro" id="IPR051120">
    <property type="entry name" value="ABC_AA/LPS_Transport"/>
</dbReference>
<evidence type="ECO:0000256" key="2">
    <source>
        <dbReference type="ARBA" id="ARBA00022741"/>
    </source>
</evidence>
<dbReference type="GO" id="GO:0016887">
    <property type="term" value="F:ATP hydrolysis activity"/>
    <property type="evidence" value="ECO:0007669"/>
    <property type="project" value="InterPro"/>
</dbReference>
<dbReference type="NCBIfam" id="TIGR04406">
    <property type="entry name" value="LPS_export_lptB"/>
    <property type="match status" value="1"/>
</dbReference>
<protein>
    <submittedName>
        <fullName evidence="5">LPS export ABC transporter ATP-binding protein</fullName>
    </submittedName>
</protein>
<reference evidence="5" key="1">
    <citation type="journal article" date="2020" name="mSystems">
        <title>Genome- and Community-Level Interaction Insights into Carbon Utilization and Element Cycling Functions of Hydrothermarchaeota in Hydrothermal Sediment.</title>
        <authorList>
            <person name="Zhou Z."/>
            <person name="Liu Y."/>
            <person name="Xu W."/>
            <person name="Pan J."/>
            <person name="Luo Z.H."/>
            <person name="Li M."/>
        </authorList>
    </citation>
    <scope>NUCLEOTIDE SEQUENCE [LARGE SCALE GENOMIC DNA]</scope>
    <source>
        <strain evidence="5">SpSt-479</strain>
    </source>
</reference>
<dbReference type="Pfam" id="PF00005">
    <property type="entry name" value="ABC_tran"/>
    <property type="match status" value="1"/>
</dbReference>
<proteinExistence type="predicted"/>
<dbReference type="InterPro" id="IPR030921">
    <property type="entry name" value="LPS_export_LptB"/>
</dbReference>
<dbReference type="GO" id="GO:0005524">
    <property type="term" value="F:ATP binding"/>
    <property type="evidence" value="ECO:0007669"/>
    <property type="project" value="UniProtKB-KW"/>
</dbReference>
<dbReference type="EMBL" id="DSUJ01000008">
    <property type="protein sequence ID" value="HFI91975.1"/>
    <property type="molecule type" value="Genomic_DNA"/>
</dbReference>
<dbReference type="PANTHER" id="PTHR45772">
    <property type="entry name" value="CONSERVED COMPONENT OF ABC TRANSPORTER FOR NATURAL AMINO ACIDS-RELATED"/>
    <property type="match status" value="1"/>
</dbReference>
<dbReference type="SMART" id="SM00382">
    <property type="entry name" value="AAA"/>
    <property type="match status" value="1"/>
</dbReference>
<keyword evidence="3 5" id="KW-0067">ATP-binding</keyword>